<name>A0ABQ3L4G5_9PSEU</name>
<protein>
    <recommendedName>
        <fullName evidence="4">Integral membrane protein</fullName>
    </recommendedName>
</protein>
<evidence type="ECO:0000313" key="3">
    <source>
        <dbReference type="Proteomes" id="UP000635387"/>
    </source>
</evidence>
<keyword evidence="1" id="KW-0812">Transmembrane</keyword>
<feature type="transmembrane region" description="Helical" evidence="1">
    <location>
        <begin position="57"/>
        <end position="76"/>
    </location>
</feature>
<proteinExistence type="predicted"/>
<gene>
    <name evidence="2" type="ORF">GCM10017790_06280</name>
</gene>
<feature type="transmembrane region" description="Helical" evidence="1">
    <location>
        <begin position="26"/>
        <end position="45"/>
    </location>
</feature>
<keyword evidence="1" id="KW-0472">Membrane</keyword>
<organism evidence="2 3">
    <name type="scientific">Amycolatopsis oliviviridis</name>
    <dbReference type="NCBI Taxonomy" id="1471590"/>
    <lineage>
        <taxon>Bacteria</taxon>
        <taxon>Bacillati</taxon>
        <taxon>Actinomycetota</taxon>
        <taxon>Actinomycetes</taxon>
        <taxon>Pseudonocardiales</taxon>
        <taxon>Pseudonocardiaceae</taxon>
        <taxon>Amycolatopsis</taxon>
    </lineage>
</organism>
<evidence type="ECO:0008006" key="4">
    <source>
        <dbReference type="Google" id="ProtNLM"/>
    </source>
</evidence>
<keyword evidence="3" id="KW-1185">Reference proteome</keyword>
<comment type="caution">
    <text evidence="2">The sequence shown here is derived from an EMBL/GenBank/DDBJ whole genome shotgun (WGS) entry which is preliminary data.</text>
</comment>
<dbReference type="EMBL" id="BNAY01000001">
    <property type="protein sequence ID" value="GHH03978.1"/>
    <property type="molecule type" value="Genomic_DNA"/>
</dbReference>
<dbReference type="Proteomes" id="UP000635387">
    <property type="component" value="Unassembled WGS sequence"/>
</dbReference>
<sequence length="163" mass="17609">MPKKPPIPDGELRHPRVRADFRRIKVLVSCYIGLSVLTLGVAYLWRNRPDLVTDLVWVRGEGVLVASVVLFLFVVGTTRGRRGAYLRLRIASAAMVVAIAVLISLPGFLPVWMRVEQGLCGLVLIGVAVIANGTRLRSLFARRGDGDVVRVAGTGGPAASKPD</sequence>
<evidence type="ECO:0000313" key="2">
    <source>
        <dbReference type="EMBL" id="GHH03978.1"/>
    </source>
</evidence>
<evidence type="ECO:0000256" key="1">
    <source>
        <dbReference type="SAM" id="Phobius"/>
    </source>
</evidence>
<keyword evidence="1" id="KW-1133">Transmembrane helix</keyword>
<dbReference type="RefSeq" id="WP_229907566.1">
    <property type="nucleotide sequence ID" value="NZ_BNAY01000001.1"/>
</dbReference>
<accession>A0ABQ3L4G5</accession>
<feature type="transmembrane region" description="Helical" evidence="1">
    <location>
        <begin position="88"/>
        <end position="109"/>
    </location>
</feature>
<reference evidence="3" key="1">
    <citation type="journal article" date="2019" name="Int. J. Syst. Evol. Microbiol.">
        <title>The Global Catalogue of Microorganisms (GCM) 10K type strain sequencing project: providing services to taxonomists for standard genome sequencing and annotation.</title>
        <authorList>
            <consortium name="The Broad Institute Genomics Platform"/>
            <consortium name="The Broad Institute Genome Sequencing Center for Infectious Disease"/>
            <person name="Wu L."/>
            <person name="Ma J."/>
        </authorList>
    </citation>
    <scope>NUCLEOTIDE SEQUENCE [LARGE SCALE GENOMIC DNA]</scope>
    <source>
        <strain evidence="3">CGMCC 4.7683</strain>
    </source>
</reference>
<feature type="transmembrane region" description="Helical" evidence="1">
    <location>
        <begin position="115"/>
        <end position="133"/>
    </location>
</feature>